<evidence type="ECO:0000313" key="2">
    <source>
        <dbReference type="EMBL" id="WNZ48485.1"/>
    </source>
</evidence>
<dbReference type="EMBL" id="CP130144">
    <property type="protein sequence ID" value="WNZ48485.1"/>
    <property type="molecule type" value="Genomic_DNA"/>
</dbReference>
<name>A0AA96XAD4_LEPBY</name>
<sequence length="148" mass="16650">MKQSSNSLSVPAKIEYALLALLELASQFDKATPLRIHDIAGRQPIPERYLEQIFNLLRRGGLVQGLRGAKGGYTLTREPRSITIAEIVTLITGEPIENRSSVNLERELLSEVWKQAQTASHEALQRCTLEDLVQRCAARKQKSSMFYI</sequence>
<dbReference type="PANTHER" id="PTHR33221">
    <property type="entry name" value="WINGED HELIX-TURN-HELIX TRANSCRIPTIONAL REGULATOR, RRF2 FAMILY"/>
    <property type="match status" value="1"/>
</dbReference>
<gene>
    <name evidence="2" type="ORF">Q2T42_11665</name>
</gene>
<dbReference type="InterPro" id="IPR036390">
    <property type="entry name" value="WH_DNA-bd_sf"/>
</dbReference>
<proteinExistence type="predicted"/>
<dbReference type="RefSeq" id="WP_017290781.1">
    <property type="nucleotide sequence ID" value="NZ_CP130144.1"/>
</dbReference>
<dbReference type="AlphaFoldDB" id="A0AA96XAD4"/>
<dbReference type="InterPro" id="IPR036388">
    <property type="entry name" value="WH-like_DNA-bd_sf"/>
</dbReference>
<evidence type="ECO:0000256" key="1">
    <source>
        <dbReference type="ARBA" id="ARBA00023125"/>
    </source>
</evidence>
<dbReference type="PROSITE" id="PS51197">
    <property type="entry name" value="HTH_RRF2_2"/>
    <property type="match status" value="1"/>
</dbReference>
<organism evidence="2">
    <name type="scientific">Leptolyngbya boryana CZ1</name>
    <dbReference type="NCBI Taxonomy" id="3060204"/>
    <lineage>
        <taxon>Bacteria</taxon>
        <taxon>Bacillati</taxon>
        <taxon>Cyanobacteriota</taxon>
        <taxon>Cyanophyceae</taxon>
        <taxon>Leptolyngbyales</taxon>
        <taxon>Leptolyngbyaceae</taxon>
        <taxon>Leptolyngbya group</taxon>
        <taxon>Leptolyngbya</taxon>
    </lineage>
</organism>
<reference evidence="2" key="1">
    <citation type="journal article" date="2023" name="Plants (Basel)">
        <title>Genomic Analysis of Leptolyngbya boryana CZ1 Reveals Efficient Carbon Fixation Modules.</title>
        <authorList>
            <person name="Bai X."/>
            <person name="Wang H."/>
            <person name="Cheng W."/>
            <person name="Wang J."/>
            <person name="Ma M."/>
            <person name="Hu H."/>
            <person name="Song Z."/>
            <person name="Ma H."/>
            <person name="Fan Y."/>
            <person name="Du C."/>
            <person name="Xu J."/>
        </authorList>
    </citation>
    <scope>NUCLEOTIDE SEQUENCE</scope>
    <source>
        <strain evidence="2">CZ1</strain>
    </source>
</reference>
<dbReference type="PANTHER" id="PTHR33221:SF5">
    <property type="entry name" value="HTH-TYPE TRANSCRIPTIONAL REGULATOR ISCR"/>
    <property type="match status" value="1"/>
</dbReference>
<protein>
    <submittedName>
        <fullName evidence="2">Rrf2 family transcriptional regulator</fullName>
    </submittedName>
</protein>
<reference evidence="2" key="2">
    <citation type="submission" date="2023-07" db="EMBL/GenBank/DDBJ databases">
        <authorList>
            <person name="Bai X.-H."/>
            <person name="Wang H.-H."/>
            <person name="Wang J."/>
            <person name="Ma M.-Y."/>
            <person name="Hu H.-H."/>
            <person name="Song Z.-L."/>
            <person name="Ma H.-G."/>
            <person name="Fan Y."/>
            <person name="Du C.-Y."/>
            <person name="Xu J.-C."/>
        </authorList>
    </citation>
    <scope>NUCLEOTIDE SEQUENCE</scope>
    <source>
        <strain evidence="2">CZ1</strain>
    </source>
</reference>
<dbReference type="NCBIfam" id="TIGR00738">
    <property type="entry name" value="rrf2_super"/>
    <property type="match status" value="1"/>
</dbReference>
<dbReference type="GO" id="GO:0003700">
    <property type="term" value="F:DNA-binding transcription factor activity"/>
    <property type="evidence" value="ECO:0007669"/>
    <property type="project" value="TreeGrafter"/>
</dbReference>
<dbReference type="GO" id="GO:0005829">
    <property type="term" value="C:cytosol"/>
    <property type="evidence" value="ECO:0007669"/>
    <property type="project" value="TreeGrafter"/>
</dbReference>
<accession>A0AA96XAD4</accession>
<dbReference type="InterPro" id="IPR000944">
    <property type="entry name" value="Tscrpt_reg_Rrf2"/>
</dbReference>
<keyword evidence="1" id="KW-0238">DNA-binding</keyword>
<dbReference type="GO" id="GO:0003677">
    <property type="term" value="F:DNA binding"/>
    <property type="evidence" value="ECO:0007669"/>
    <property type="project" value="UniProtKB-KW"/>
</dbReference>
<dbReference type="SUPFAM" id="SSF46785">
    <property type="entry name" value="Winged helix' DNA-binding domain"/>
    <property type="match status" value="1"/>
</dbReference>
<dbReference type="Pfam" id="PF02082">
    <property type="entry name" value="Rrf2"/>
    <property type="match status" value="1"/>
</dbReference>
<dbReference type="Gene3D" id="1.10.10.10">
    <property type="entry name" value="Winged helix-like DNA-binding domain superfamily/Winged helix DNA-binding domain"/>
    <property type="match status" value="1"/>
</dbReference>